<name>A0A6M3IJR4_9ZZZZ</name>
<dbReference type="AlphaFoldDB" id="A0A6M3IJR4"/>
<reference evidence="1" key="1">
    <citation type="submission" date="2020-03" db="EMBL/GenBank/DDBJ databases">
        <title>The deep terrestrial virosphere.</title>
        <authorList>
            <person name="Holmfeldt K."/>
            <person name="Nilsson E."/>
            <person name="Simone D."/>
            <person name="Lopez-Fernandez M."/>
            <person name="Wu X."/>
            <person name="de Brujin I."/>
            <person name="Lundin D."/>
            <person name="Andersson A."/>
            <person name="Bertilsson S."/>
            <person name="Dopson M."/>
        </authorList>
    </citation>
    <scope>NUCLEOTIDE SEQUENCE</scope>
    <source>
        <strain evidence="1">MM415B01664</strain>
    </source>
</reference>
<sequence>MENIIIDDIVVEIKLLPRVILRAVETELISYKVRHPEEQDEITDMYTRLRKTVLDILGDASRKIESYKNE</sequence>
<proteinExistence type="predicted"/>
<accession>A0A6M3IJR4</accession>
<evidence type="ECO:0000313" key="1">
    <source>
        <dbReference type="EMBL" id="QJA57307.1"/>
    </source>
</evidence>
<organism evidence="1">
    <name type="scientific">viral metagenome</name>
    <dbReference type="NCBI Taxonomy" id="1070528"/>
    <lineage>
        <taxon>unclassified sequences</taxon>
        <taxon>metagenomes</taxon>
        <taxon>organismal metagenomes</taxon>
    </lineage>
</organism>
<protein>
    <submittedName>
        <fullName evidence="1">Uncharacterized protein</fullName>
    </submittedName>
</protein>
<dbReference type="EMBL" id="MT141266">
    <property type="protein sequence ID" value="QJA57307.1"/>
    <property type="molecule type" value="Genomic_DNA"/>
</dbReference>
<gene>
    <name evidence="1" type="ORF">MM415B01664_0009</name>
</gene>